<evidence type="ECO:0000313" key="2">
    <source>
        <dbReference type="EMBL" id="OHA65060.1"/>
    </source>
</evidence>
<comment type="caution">
    <text evidence="2">The sequence shown here is derived from an EMBL/GenBank/DDBJ whole genome shotgun (WGS) entry which is preliminary data.</text>
</comment>
<protein>
    <recommendedName>
        <fullName evidence="1">Transcriptional repressor PaaX-like central Cas2-like domain-containing protein</fullName>
    </recommendedName>
</protein>
<dbReference type="STRING" id="1802448.A2672_00680"/>
<dbReference type="AlphaFoldDB" id="A0A1G2QWW2"/>
<dbReference type="GO" id="GO:0006351">
    <property type="term" value="P:DNA-templated transcription"/>
    <property type="evidence" value="ECO:0007669"/>
    <property type="project" value="TreeGrafter"/>
</dbReference>
<dbReference type="Gene3D" id="3.30.70.2650">
    <property type="match status" value="1"/>
</dbReference>
<evidence type="ECO:0000313" key="3">
    <source>
        <dbReference type="Proteomes" id="UP000178065"/>
    </source>
</evidence>
<dbReference type="Proteomes" id="UP000178065">
    <property type="component" value="Unassembled WGS sequence"/>
</dbReference>
<feature type="domain" description="Transcriptional repressor PaaX-like central Cas2-like" evidence="1">
    <location>
        <begin position="99"/>
        <end position="165"/>
    </location>
</feature>
<evidence type="ECO:0000259" key="1">
    <source>
        <dbReference type="Pfam" id="PF20803"/>
    </source>
</evidence>
<dbReference type="PANTHER" id="PTHR30319:SF1">
    <property type="entry name" value="TRANSCRIPTIONAL REPRESSOR PAAX"/>
    <property type="match status" value="1"/>
</dbReference>
<name>A0A1G2QWW2_9BACT</name>
<dbReference type="InterPro" id="IPR048846">
    <property type="entry name" value="PaaX-like_central"/>
</dbReference>
<organism evidence="2 3">
    <name type="scientific">Candidatus Wildermuthbacteria bacterium RIFCSPHIGHO2_01_FULL_49_22b</name>
    <dbReference type="NCBI Taxonomy" id="1802448"/>
    <lineage>
        <taxon>Bacteria</taxon>
        <taxon>Candidatus Wildermuthiibacteriota</taxon>
    </lineage>
</organism>
<dbReference type="Pfam" id="PF20803">
    <property type="entry name" value="PaaX_M"/>
    <property type="match status" value="1"/>
</dbReference>
<gene>
    <name evidence="2" type="ORF">A2672_00680</name>
</gene>
<dbReference type="PANTHER" id="PTHR30319">
    <property type="entry name" value="PHENYLACETIC ACID REGULATOR-RELATED TRANSCRIPTIONAL REPRESSOR"/>
    <property type="match status" value="1"/>
</dbReference>
<proteinExistence type="predicted"/>
<accession>A0A1G2QWW2</accession>
<reference evidence="2 3" key="1">
    <citation type="journal article" date="2016" name="Nat. Commun.">
        <title>Thousands of microbial genomes shed light on interconnected biogeochemical processes in an aquifer system.</title>
        <authorList>
            <person name="Anantharaman K."/>
            <person name="Brown C.T."/>
            <person name="Hug L.A."/>
            <person name="Sharon I."/>
            <person name="Castelle C.J."/>
            <person name="Probst A.J."/>
            <person name="Thomas B.C."/>
            <person name="Singh A."/>
            <person name="Wilkins M.J."/>
            <person name="Karaoz U."/>
            <person name="Brodie E.L."/>
            <person name="Williams K.H."/>
            <person name="Hubbard S.S."/>
            <person name="Banfield J.F."/>
        </authorList>
    </citation>
    <scope>NUCLEOTIDE SEQUENCE [LARGE SCALE GENOMIC DNA]</scope>
</reference>
<dbReference type="EMBL" id="MHTT01000022">
    <property type="protein sequence ID" value="OHA65060.1"/>
    <property type="molecule type" value="Genomic_DNA"/>
</dbReference>
<sequence length="183" mass="21701">MPRKSSPTGQKVLLLLLAGVALGLTYSPRRQARIVKELEREWKKIDRKELENTIRQLYKSKIVEAHENKDGTSTFVLSEKGKVRALTYRFEEMQIQTGEWDGKWRLVVFDVPEKIKPAREALRRKLRELGFYELQKSVFVFPYECKDEIDFIVEFFDMRPYVRYGVLETIDNDIHLRKVFSLV</sequence>
<dbReference type="SUPFAM" id="SSF143430">
    <property type="entry name" value="TTP0101/SSO1404-like"/>
    <property type="match status" value="1"/>
</dbReference>